<dbReference type="EMBL" id="GBXM01028601">
    <property type="protein sequence ID" value="JAH79976.1"/>
    <property type="molecule type" value="Transcribed_RNA"/>
</dbReference>
<organism evidence="1">
    <name type="scientific">Anguilla anguilla</name>
    <name type="common">European freshwater eel</name>
    <name type="synonym">Muraena anguilla</name>
    <dbReference type="NCBI Taxonomy" id="7936"/>
    <lineage>
        <taxon>Eukaryota</taxon>
        <taxon>Metazoa</taxon>
        <taxon>Chordata</taxon>
        <taxon>Craniata</taxon>
        <taxon>Vertebrata</taxon>
        <taxon>Euteleostomi</taxon>
        <taxon>Actinopterygii</taxon>
        <taxon>Neopterygii</taxon>
        <taxon>Teleostei</taxon>
        <taxon>Anguilliformes</taxon>
        <taxon>Anguillidae</taxon>
        <taxon>Anguilla</taxon>
    </lineage>
</organism>
<proteinExistence type="predicted"/>
<reference evidence="1" key="1">
    <citation type="submission" date="2014-11" db="EMBL/GenBank/DDBJ databases">
        <authorList>
            <person name="Amaro Gonzalez C."/>
        </authorList>
    </citation>
    <scope>NUCLEOTIDE SEQUENCE</scope>
</reference>
<name>A0A0E9VPM0_ANGAN</name>
<evidence type="ECO:0000313" key="1">
    <source>
        <dbReference type="EMBL" id="JAH79976.1"/>
    </source>
</evidence>
<reference evidence="1" key="2">
    <citation type="journal article" date="2015" name="Fish Shellfish Immunol.">
        <title>Early steps in the European eel (Anguilla anguilla)-Vibrio vulnificus interaction in the gills: Role of the RtxA13 toxin.</title>
        <authorList>
            <person name="Callol A."/>
            <person name="Pajuelo D."/>
            <person name="Ebbesson L."/>
            <person name="Teles M."/>
            <person name="MacKenzie S."/>
            <person name="Amaro C."/>
        </authorList>
    </citation>
    <scope>NUCLEOTIDE SEQUENCE</scope>
</reference>
<protein>
    <submittedName>
        <fullName evidence="1">Uncharacterized protein</fullName>
    </submittedName>
</protein>
<sequence>MLLVMQRTSCCHINSDYSSALTSLD</sequence>
<accession>A0A0E9VPM0</accession>
<dbReference type="AlphaFoldDB" id="A0A0E9VPM0"/>